<dbReference type="InterPro" id="IPR005659">
    <property type="entry name" value="Chemorcpt_Glu_NH3ase_CheD"/>
</dbReference>
<dbReference type="Pfam" id="PF03975">
    <property type="entry name" value="CheD"/>
    <property type="match status" value="1"/>
</dbReference>
<proteinExistence type="inferred from homology"/>
<dbReference type="PANTHER" id="PTHR35147">
    <property type="entry name" value="CHEMORECEPTOR GLUTAMINE DEAMIDASE CHED-RELATED"/>
    <property type="match status" value="1"/>
</dbReference>
<dbReference type="AlphaFoldDB" id="A0A063XHX3"/>
<dbReference type="PANTHER" id="PTHR35147:SF1">
    <property type="entry name" value="CHEMORECEPTOR GLUTAMINE DEAMIDASE CHED-RELATED"/>
    <property type="match status" value="1"/>
</dbReference>
<evidence type="ECO:0000313" key="6">
    <source>
        <dbReference type="Proteomes" id="UP000032247"/>
    </source>
</evidence>
<protein>
    <recommendedName>
        <fullName evidence="3">Chemoreceptor glutamine deamidase CheD</fullName>
        <ecNumber evidence="3">3.5.1.44</ecNumber>
    </recommendedName>
</protein>
<comment type="catalytic activity">
    <reaction evidence="3">
        <text>L-glutaminyl-[protein] + H2O = L-glutamyl-[protein] + NH4(+)</text>
        <dbReference type="Rhea" id="RHEA:16441"/>
        <dbReference type="Rhea" id="RHEA-COMP:10207"/>
        <dbReference type="Rhea" id="RHEA-COMP:10208"/>
        <dbReference type="ChEBI" id="CHEBI:15377"/>
        <dbReference type="ChEBI" id="CHEBI:28938"/>
        <dbReference type="ChEBI" id="CHEBI:29973"/>
        <dbReference type="ChEBI" id="CHEBI:30011"/>
        <dbReference type="EC" id="3.5.1.44"/>
    </reaction>
</comment>
<dbReference type="EC" id="3.5.1.44" evidence="3"/>
<dbReference type="CDD" id="cd16352">
    <property type="entry name" value="CheD"/>
    <property type="match status" value="1"/>
</dbReference>
<dbReference type="Gene3D" id="3.30.1330.200">
    <property type="match status" value="1"/>
</dbReference>
<dbReference type="SUPFAM" id="SSF64438">
    <property type="entry name" value="CNF1/YfiH-like putative cysteine hydrolases"/>
    <property type="match status" value="1"/>
</dbReference>
<dbReference type="SMR" id="A0A063XHX3"/>
<dbReference type="PATRIC" id="fig|1423.134.peg.2902"/>
<evidence type="ECO:0000256" key="3">
    <source>
        <dbReference type="HAMAP-Rule" id="MF_01440"/>
    </source>
</evidence>
<dbReference type="InterPro" id="IPR038592">
    <property type="entry name" value="CheD-like_sf"/>
</dbReference>
<dbReference type="InterPro" id="IPR011324">
    <property type="entry name" value="Cytotoxic_necrot_fac-like_cat"/>
</dbReference>
<evidence type="ECO:0000256" key="2">
    <source>
        <dbReference type="ARBA" id="ARBA00022801"/>
    </source>
</evidence>
<dbReference type="EMBL" id="JXBC01000002">
    <property type="protein sequence ID" value="KIU12660.1"/>
    <property type="molecule type" value="Genomic_DNA"/>
</dbReference>
<organism evidence="4 6">
    <name type="scientific">Bacillus subtilis</name>
    <dbReference type="NCBI Taxonomy" id="1423"/>
    <lineage>
        <taxon>Bacteria</taxon>
        <taxon>Bacillati</taxon>
        <taxon>Bacillota</taxon>
        <taxon>Bacilli</taxon>
        <taxon>Bacillales</taxon>
        <taxon>Bacillaceae</taxon>
        <taxon>Bacillus</taxon>
    </lineage>
</organism>
<comment type="subunit">
    <text evidence="3">Forms a complex with CheC.</text>
</comment>
<comment type="similarity">
    <text evidence="3">Belongs to the CheD family.</text>
</comment>
<evidence type="ECO:0000313" key="4">
    <source>
        <dbReference type="EMBL" id="KIU12660.1"/>
    </source>
</evidence>
<dbReference type="STRING" id="483913.AN935_08585"/>
<reference evidence="5" key="2">
    <citation type="submission" date="2023-03" db="EMBL/GenBank/DDBJ databases">
        <title>Complete genome sequences of 52 Bacillus and Priestia strains isolated from West-African fermentations and 26 reference strains from the DSMZ collection.</title>
        <authorList>
            <person name="Wiedenbein E.S."/>
            <person name="Canoy T.S."/>
            <person name="Hui Y."/>
            <person name="Parkouda C."/>
            <person name="Dawende C."/>
            <person name="Ametefe E."/>
            <person name="Jespersen L."/>
            <person name="Nielsen D.S."/>
        </authorList>
    </citation>
    <scope>NUCLEOTIDE SEQUENCE</scope>
    <source>
        <strain evidence="5">PRO56</strain>
    </source>
</reference>
<dbReference type="HAMAP" id="MF_01440">
    <property type="entry name" value="CheD"/>
    <property type="match status" value="1"/>
</dbReference>
<dbReference type="Proteomes" id="UP000032247">
    <property type="component" value="Unassembled WGS sequence"/>
</dbReference>
<dbReference type="RefSeq" id="WP_003244852.1">
    <property type="nucleotide sequence ID" value="NZ_AP024621.1"/>
</dbReference>
<dbReference type="GO" id="GO:0006935">
    <property type="term" value="P:chemotaxis"/>
    <property type="evidence" value="ECO:0007669"/>
    <property type="project" value="UniProtKB-UniRule"/>
</dbReference>
<keyword evidence="1 3" id="KW-0145">Chemotaxis</keyword>
<evidence type="ECO:0000256" key="1">
    <source>
        <dbReference type="ARBA" id="ARBA00022500"/>
    </source>
</evidence>
<comment type="function">
    <text evidence="3">Deamidates glutamine residues to glutamate on methyl-accepting chemotaxis receptors (MCPs). CheD-mediated MCP deamidation is required for productive communication of the conformational signals of the chemoreceptors to the cheA kinase.</text>
</comment>
<evidence type="ECO:0000313" key="5">
    <source>
        <dbReference type="EMBL" id="WEY83728.1"/>
    </source>
</evidence>
<keyword evidence="2 3" id="KW-0378">Hydrolase</keyword>
<dbReference type="EMBL" id="CP120576">
    <property type="protein sequence ID" value="WEY83728.1"/>
    <property type="molecule type" value="Genomic_DNA"/>
</dbReference>
<accession>A0A063XHX3</accession>
<gene>
    <name evidence="3 5" type="primary">cheD</name>
    <name evidence="5" type="ORF">P5633_15390</name>
    <name evidence="4" type="ORF">SC09_Contig19orf01196</name>
</gene>
<name>A0A063XHX3_BACIU</name>
<dbReference type="OMA" id="MRIGPRN"/>
<dbReference type="GO" id="GO:0050568">
    <property type="term" value="F:protein-glutamine glutaminase activity"/>
    <property type="evidence" value="ECO:0007669"/>
    <property type="project" value="UniProtKB-UniRule"/>
</dbReference>
<reference evidence="4 6" key="1">
    <citation type="submission" date="2014-12" db="EMBL/GenBank/DDBJ databases">
        <title>Comparative genome analysis of Bacillus coagulans HM-08, Clostridium butyricum HM-68, Bacillus subtilis HM-66 and Bacillus licheniformis BL-09.</title>
        <authorList>
            <person name="Zhang H."/>
        </authorList>
    </citation>
    <scope>NUCLEOTIDE SEQUENCE [LARGE SCALE GENOMIC DNA]</scope>
    <source>
        <strain evidence="4 6">HM-66</strain>
    </source>
</reference>
<sequence length="166" mass="18008">MSTTEAVVIKVGIADVKIARFPDTIRTSGLGSCVGLVLYDKEKQTAGLVHVMLPDSTLSKTAELNRAKYADTAVQTTIDMLIEAGCRKFALKAKLAGGSEMFKFKSTNDLMKIGPRNVLAIKEQLSLFNIPIISEDTGGSSGRTIEFEPKSCMLHIRTVKQGEKTI</sequence>
<dbReference type="Proteomes" id="UP001214898">
    <property type="component" value="Chromosome"/>
</dbReference>